<protein>
    <submittedName>
        <fullName evidence="2">Uncharacterized protein</fullName>
    </submittedName>
</protein>
<comment type="caution">
    <text evidence="2">The sequence shown here is derived from an EMBL/GenBank/DDBJ whole genome shotgun (WGS) entry which is preliminary data.</text>
</comment>
<evidence type="ECO:0000313" key="3">
    <source>
        <dbReference type="Proteomes" id="UP001190926"/>
    </source>
</evidence>
<evidence type="ECO:0000313" key="2">
    <source>
        <dbReference type="EMBL" id="KAH6827400.1"/>
    </source>
</evidence>
<accession>A0AAD4J6A9</accession>
<proteinExistence type="inferred from homology"/>
<gene>
    <name evidence="2" type="ORF">C2S53_017955</name>
</gene>
<sequence>MIPTAVHWAEKYNQAVADAAEKGYTMSYYFRMVLVERIAKTFEAECEPAVLNNVGYVTVS</sequence>
<dbReference type="EMBL" id="SDAM02000150">
    <property type="protein sequence ID" value="KAH6827400.1"/>
    <property type="molecule type" value="Genomic_DNA"/>
</dbReference>
<dbReference type="Proteomes" id="UP001190926">
    <property type="component" value="Unassembled WGS sequence"/>
</dbReference>
<keyword evidence="3" id="KW-1185">Reference proteome</keyword>
<evidence type="ECO:0000256" key="1">
    <source>
        <dbReference type="ARBA" id="ARBA00009737"/>
    </source>
</evidence>
<comment type="similarity">
    <text evidence="1">Belongs to the REF/SRPP family.</text>
</comment>
<organism evidence="2 3">
    <name type="scientific">Perilla frutescens var. hirtella</name>
    <name type="common">Perilla citriodora</name>
    <name type="synonym">Perilla setoyensis</name>
    <dbReference type="NCBI Taxonomy" id="608512"/>
    <lineage>
        <taxon>Eukaryota</taxon>
        <taxon>Viridiplantae</taxon>
        <taxon>Streptophyta</taxon>
        <taxon>Embryophyta</taxon>
        <taxon>Tracheophyta</taxon>
        <taxon>Spermatophyta</taxon>
        <taxon>Magnoliopsida</taxon>
        <taxon>eudicotyledons</taxon>
        <taxon>Gunneridae</taxon>
        <taxon>Pentapetalae</taxon>
        <taxon>asterids</taxon>
        <taxon>lamiids</taxon>
        <taxon>Lamiales</taxon>
        <taxon>Lamiaceae</taxon>
        <taxon>Nepetoideae</taxon>
        <taxon>Elsholtzieae</taxon>
        <taxon>Perilla</taxon>
    </lineage>
</organism>
<dbReference type="AlphaFoldDB" id="A0AAD4J6A9"/>
<dbReference type="Pfam" id="PF05755">
    <property type="entry name" value="REF"/>
    <property type="match status" value="1"/>
</dbReference>
<dbReference type="InterPro" id="IPR008802">
    <property type="entry name" value="REF"/>
</dbReference>
<reference evidence="2 3" key="1">
    <citation type="journal article" date="2021" name="Nat. Commun.">
        <title>Incipient diploidization of the medicinal plant Perilla within 10,000 years.</title>
        <authorList>
            <person name="Zhang Y."/>
            <person name="Shen Q."/>
            <person name="Leng L."/>
            <person name="Zhang D."/>
            <person name="Chen S."/>
            <person name="Shi Y."/>
            <person name="Ning Z."/>
            <person name="Chen S."/>
        </authorList>
    </citation>
    <scope>NUCLEOTIDE SEQUENCE [LARGE SCALE GENOMIC DNA]</scope>
    <source>
        <strain evidence="3">cv. PC099</strain>
    </source>
</reference>
<name>A0AAD4J6A9_PERFH</name>